<dbReference type="GO" id="GO:0003723">
    <property type="term" value="F:RNA binding"/>
    <property type="evidence" value="ECO:0007669"/>
    <property type="project" value="UniProtKB-UniRule"/>
</dbReference>
<dbReference type="InterPro" id="IPR010213">
    <property type="entry name" value="TF_NusA"/>
</dbReference>
<evidence type="ECO:0000256" key="7">
    <source>
        <dbReference type="HAMAP-Rule" id="MF_00945"/>
    </source>
</evidence>
<evidence type="ECO:0000313" key="11">
    <source>
        <dbReference type="Proteomes" id="UP000002200"/>
    </source>
</evidence>
<dbReference type="STRING" id="203267.TWT_156"/>
<dbReference type="InterPro" id="IPR025249">
    <property type="entry name" value="TF_NusA_KH_1st"/>
</dbReference>
<evidence type="ECO:0000256" key="2">
    <source>
        <dbReference type="ARBA" id="ARBA00022490"/>
    </source>
</evidence>
<keyword evidence="3 7" id="KW-0889">Transcription antitermination</keyword>
<dbReference type="Gene3D" id="3.30.1480.10">
    <property type="entry name" value="NusA, N-terminal domain"/>
    <property type="match status" value="1"/>
</dbReference>
<dbReference type="InterPro" id="IPR058582">
    <property type="entry name" value="KH_NusA_2nd"/>
</dbReference>
<dbReference type="FunFam" id="3.30.300.20:FF:000002">
    <property type="entry name" value="Transcription termination/antitermination protein NusA"/>
    <property type="match status" value="1"/>
</dbReference>
<dbReference type="InterPro" id="IPR012340">
    <property type="entry name" value="NA-bd_OB-fold"/>
</dbReference>
<feature type="domain" description="Transcription factor NusA first KH" evidence="8">
    <location>
        <begin position="175"/>
        <end position="252"/>
    </location>
</feature>
<dbReference type="PANTHER" id="PTHR22648:SF0">
    <property type="entry name" value="TRANSCRIPTION TERMINATION_ANTITERMINATION PROTEIN NUSA"/>
    <property type="match status" value="1"/>
</dbReference>
<dbReference type="CDD" id="cd04455">
    <property type="entry name" value="S1_NusA"/>
    <property type="match status" value="1"/>
</dbReference>
<keyword evidence="1 7" id="KW-0806">Transcription termination</keyword>
<dbReference type="CDD" id="cd02134">
    <property type="entry name" value="KH-II_NusA_rpt1"/>
    <property type="match status" value="1"/>
</dbReference>
<dbReference type="Gene3D" id="2.40.50.140">
    <property type="entry name" value="Nucleic acid-binding proteins"/>
    <property type="match status" value="1"/>
</dbReference>
<keyword evidence="5 7" id="KW-0805">Transcription regulation</keyword>
<sequence length="319" mass="35170">MHMKIDLSVLRAVEREQRVAFDDLVRIAEQAVVMAYLRHTGLEDADLVKAKLNRKTGEIDLRVKHDGDFIPYKSDAFSRMAATAAKRVITSKMRTLSDDSTFARYKTKIGTVLSGVISQSTSQNFRMVSLDRRTEAILRPEEQIPGEEYPHGKMVKVYVTDVTLGPRGSNVYVSRTHPGLINGLFLQEVPEIASGTVEIVAVSREAGHRTKVSVRSNSKSTSAVGACVGEYGCRVRAVTSEICNEKIDIISYSDDLGQYVANAISPATAADVFVLDSRQKVVRVYVSKEEYSLAIGKEGQNARLAARLTGAKIDIRIDE</sequence>
<evidence type="ECO:0000256" key="4">
    <source>
        <dbReference type="ARBA" id="ARBA00022884"/>
    </source>
</evidence>
<dbReference type="SUPFAM" id="SSF54814">
    <property type="entry name" value="Prokaryotic type KH domain (KH-domain type II)"/>
    <property type="match status" value="2"/>
</dbReference>
<dbReference type="GO" id="GO:0031564">
    <property type="term" value="P:transcription antitermination"/>
    <property type="evidence" value="ECO:0007669"/>
    <property type="project" value="UniProtKB-UniRule"/>
</dbReference>
<dbReference type="InterPro" id="IPR030842">
    <property type="entry name" value="TF_NusA_bacterial"/>
</dbReference>
<organism evidence="10 11">
    <name type="scientific">Tropheryma whipplei (strain Twist)</name>
    <name type="common">Whipple's bacillus</name>
    <dbReference type="NCBI Taxonomy" id="203267"/>
    <lineage>
        <taxon>Bacteria</taxon>
        <taxon>Bacillati</taxon>
        <taxon>Actinomycetota</taxon>
        <taxon>Actinomycetes</taxon>
        <taxon>Micrococcales</taxon>
        <taxon>Tropherymataceae</taxon>
        <taxon>Tropheryma</taxon>
    </lineage>
</organism>
<dbReference type="InterPro" id="IPR015946">
    <property type="entry name" value="KH_dom-like_a/b"/>
</dbReference>
<evidence type="ECO:0000256" key="5">
    <source>
        <dbReference type="ARBA" id="ARBA00023015"/>
    </source>
</evidence>
<evidence type="ECO:0000313" key="10">
    <source>
        <dbReference type="EMBL" id="AAO44253.1"/>
    </source>
</evidence>
<accession>Q83N21</accession>
<dbReference type="HAMAP" id="MF_00945_B">
    <property type="entry name" value="NusA_B"/>
    <property type="match status" value="1"/>
</dbReference>
<evidence type="ECO:0000256" key="6">
    <source>
        <dbReference type="ARBA" id="ARBA00023163"/>
    </source>
</evidence>
<name>Q83N21_TROWT</name>
<keyword evidence="6 7" id="KW-0804">Transcription</keyword>
<evidence type="ECO:0000256" key="1">
    <source>
        <dbReference type="ARBA" id="ARBA00022472"/>
    </source>
</evidence>
<comment type="function">
    <text evidence="7">Participates in both transcription termination and antitermination.</text>
</comment>
<keyword evidence="4 7" id="KW-0694">RNA-binding</keyword>
<comment type="subunit">
    <text evidence="7">Monomer. Binds directly to the core enzyme of the DNA-dependent RNA polymerase and to nascent RNA.</text>
</comment>
<gene>
    <name evidence="7 10" type="primary">nusA</name>
    <name evidence="10" type="ordered locus">TWT_156</name>
</gene>
<evidence type="ECO:0000256" key="3">
    <source>
        <dbReference type="ARBA" id="ARBA00022814"/>
    </source>
</evidence>
<dbReference type="InterPro" id="IPR009019">
    <property type="entry name" value="KH_sf_prok-type"/>
</dbReference>
<keyword evidence="11" id="KW-1185">Reference proteome</keyword>
<dbReference type="KEGG" id="twh:TWT_156"/>
<dbReference type="GO" id="GO:0003700">
    <property type="term" value="F:DNA-binding transcription factor activity"/>
    <property type="evidence" value="ECO:0007669"/>
    <property type="project" value="InterPro"/>
</dbReference>
<dbReference type="GO" id="GO:0006353">
    <property type="term" value="P:DNA-templated transcription termination"/>
    <property type="evidence" value="ECO:0007669"/>
    <property type="project" value="UniProtKB-UniRule"/>
</dbReference>
<dbReference type="InterPro" id="IPR036555">
    <property type="entry name" value="NusA_N_sf"/>
</dbReference>
<dbReference type="AlphaFoldDB" id="Q83N21"/>
<reference evidence="10 11" key="1">
    <citation type="journal article" date="2003" name="Genome Res.">
        <title>Tropheryma whipplei twist: a human pathogenic Actinobacteria with a reduced genome.</title>
        <authorList>
            <person name="Raoult D."/>
            <person name="Ogata H."/>
            <person name="Audic S."/>
            <person name="Robert C."/>
            <person name="Suhre K."/>
            <person name="Drancourt M."/>
            <person name="Claverie J.-M."/>
        </authorList>
    </citation>
    <scope>NUCLEOTIDE SEQUENCE [LARGE SCALE GENOMIC DNA]</scope>
    <source>
        <strain evidence="10 11">Twist</strain>
    </source>
</reference>
<dbReference type="Gene3D" id="3.30.300.20">
    <property type="match status" value="2"/>
</dbReference>
<dbReference type="PANTHER" id="PTHR22648">
    <property type="entry name" value="TRANSCRIPTION TERMINATION FACTOR NUSA"/>
    <property type="match status" value="1"/>
</dbReference>
<dbReference type="NCBIfam" id="TIGR01953">
    <property type="entry name" value="NusA"/>
    <property type="match status" value="1"/>
</dbReference>
<dbReference type="CDD" id="cd22529">
    <property type="entry name" value="KH-II_NusA_rpt2"/>
    <property type="match status" value="1"/>
</dbReference>
<dbReference type="SUPFAM" id="SSF50249">
    <property type="entry name" value="Nucleic acid-binding proteins"/>
    <property type="match status" value="1"/>
</dbReference>
<dbReference type="eggNOG" id="COG0195">
    <property type="taxonomic scope" value="Bacteria"/>
</dbReference>
<feature type="domain" description="NusA-like second KH" evidence="9">
    <location>
        <begin position="258"/>
        <end position="316"/>
    </location>
</feature>
<dbReference type="Pfam" id="PF13184">
    <property type="entry name" value="KH_NusA_1st"/>
    <property type="match status" value="1"/>
</dbReference>
<comment type="similarity">
    <text evidence="7">Belongs to the NusA family.</text>
</comment>
<dbReference type="PROSITE" id="PS50084">
    <property type="entry name" value="KH_TYPE_1"/>
    <property type="match status" value="1"/>
</dbReference>
<keyword evidence="2 7" id="KW-0963">Cytoplasm</keyword>
<dbReference type="HOGENOM" id="CLU_029242_2_2_11"/>
<protein>
    <recommendedName>
        <fullName evidence="7">Transcription termination/antitermination protein NusA</fullName>
    </recommendedName>
</protein>
<proteinExistence type="inferred from homology"/>
<dbReference type="Proteomes" id="UP000002200">
    <property type="component" value="Chromosome"/>
</dbReference>
<dbReference type="GO" id="GO:0005829">
    <property type="term" value="C:cytosol"/>
    <property type="evidence" value="ECO:0007669"/>
    <property type="project" value="TreeGrafter"/>
</dbReference>
<evidence type="ECO:0000259" key="9">
    <source>
        <dbReference type="Pfam" id="PF26594"/>
    </source>
</evidence>
<dbReference type="Pfam" id="PF26594">
    <property type="entry name" value="KH_NusA_2nd"/>
    <property type="match status" value="1"/>
</dbReference>
<dbReference type="SUPFAM" id="SSF69705">
    <property type="entry name" value="Transcription factor NusA, N-terminal domain"/>
    <property type="match status" value="1"/>
</dbReference>
<dbReference type="EMBL" id="AE014184">
    <property type="protein sequence ID" value="AAO44253.1"/>
    <property type="molecule type" value="Genomic_DNA"/>
</dbReference>
<comment type="subcellular location">
    <subcellularLocation>
        <location evidence="7">Cytoplasm</location>
    </subcellularLocation>
</comment>
<evidence type="ECO:0000259" key="8">
    <source>
        <dbReference type="Pfam" id="PF13184"/>
    </source>
</evidence>